<dbReference type="GO" id="GO:0006515">
    <property type="term" value="P:protein quality control for misfolded or incompletely synthesized proteins"/>
    <property type="evidence" value="ECO:0007669"/>
    <property type="project" value="TreeGrafter"/>
</dbReference>
<dbReference type="InterPro" id="IPR027417">
    <property type="entry name" value="P-loop_NTPase"/>
</dbReference>
<dbReference type="GO" id="GO:0004176">
    <property type="term" value="F:ATP-dependent peptidase activity"/>
    <property type="evidence" value="ECO:0007669"/>
    <property type="project" value="InterPro"/>
</dbReference>
<organism evidence="2">
    <name type="scientific">marine sediment metagenome</name>
    <dbReference type="NCBI Taxonomy" id="412755"/>
    <lineage>
        <taxon>unclassified sequences</taxon>
        <taxon>metagenomes</taxon>
        <taxon>ecological metagenomes</taxon>
    </lineage>
</organism>
<feature type="domain" description="ATPase AAA-type core" evidence="1">
    <location>
        <begin position="23"/>
        <end position="112"/>
    </location>
</feature>
<dbReference type="InterPro" id="IPR003959">
    <property type="entry name" value="ATPase_AAA_core"/>
</dbReference>
<dbReference type="AlphaFoldDB" id="A0A0F9N8S3"/>
<dbReference type="GO" id="GO:0005524">
    <property type="term" value="F:ATP binding"/>
    <property type="evidence" value="ECO:0007669"/>
    <property type="project" value="InterPro"/>
</dbReference>
<sequence>DFFQIDMSTTSAGFVLAGSSTSWSDGKPGFVSDSLRQSKVANPILLIDEIDKVSSGNYDPMGCFYTLLERDTARTFKDEALTIAMDCSDINWVASANYVEAIPAPILSRMTVFKVKAPTREQMPAIAQSVYKDLLAENDWGKRFSQTLSMDILNKLSVASPREMKRILTSAASEAVFKHRHKLDEQLQIMADDIVMVEDEANDKRIGFL</sequence>
<gene>
    <name evidence="2" type="ORF">LCGC14_0997410</name>
</gene>
<feature type="non-terminal residue" evidence="2">
    <location>
        <position position="1"/>
    </location>
</feature>
<reference evidence="2" key="1">
    <citation type="journal article" date="2015" name="Nature">
        <title>Complex archaea that bridge the gap between prokaryotes and eukaryotes.</title>
        <authorList>
            <person name="Spang A."/>
            <person name="Saw J.H."/>
            <person name="Jorgensen S.L."/>
            <person name="Zaremba-Niedzwiedzka K."/>
            <person name="Martijn J."/>
            <person name="Lind A.E."/>
            <person name="van Eijk R."/>
            <person name="Schleper C."/>
            <person name="Guy L."/>
            <person name="Ettema T.J."/>
        </authorList>
    </citation>
    <scope>NUCLEOTIDE SEQUENCE</scope>
</reference>
<dbReference type="Gene3D" id="3.40.50.300">
    <property type="entry name" value="P-loop containing nucleotide triphosphate hydrolases"/>
    <property type="match status" value="1"/>
</dbReference>
<accession>A0A0F9N8S3</accession>
<evidence type="ECO:0000313" key="2">
    <source>
        <dbReference type="EMBL" id="KKN14319.1"/>
    </source>
</evidence>
<dbReference type="GO" id="GO:0004252">
    <property type="term" value="F:serine-type endopeptidase activity"/>
    <property type="evidence" value="ECO:0007669"/>
    <property type="project" value="InterPro"/>
</dbReference>
<protein>
    <recommendedName>
        <fullName evidence="1">ATPase AAA-type core domain-containing protein</fullName>
    </recommendedName>
</protein>
<comment type="caution">
    <text evidence="2">The sequence shown here is derived from an EMBL/GenBank/DDBJ whole genome shotgun (WGS) entry which is preliminary data.</text>
</comment>
<name>A0A0F9N8S3_9ZZZZ</name>
<dbReference type="InterPro" id="IPR027065">
    <property type="entry name" value="Lon_Prtase"/>
</dbReference>
<dbReference type="PANTHER" id="PTHR43718:SF2">
    <property type="entry name" value="LON PROTEASE HOMOLOG, MITOCHONDRIAL"/>
    <property type="match status" value="1"/>
</dbReference>
<dbReference type="GO" id="GO:0016887">
    <property type="term" value="F:ATP hydrolysis activity"/>
    <property type="evidence" value="ECO:0007669"/>
    <property type="project" value="InterPro"/>
</dbReference>
<dbReference type="EMBL" id="LAZR01003829">
    <property type="protein sequence ID" value="KKN14319.1"/>
    <property type="molecule type" value="Genomic_DNA"/>
</dbReference>
<evidence type="ECO:0000259" key="1">
    <source>
        <dbReference type="Pfam" id="PF00004"/>
    </source>
</evidence>
<dbReference type="SUPFAM" id="SSF52540">
    <property type="entry name" value="P-loop containing nucleoside triphosphate hydrolases"/>
    <property type="match status" value="1"/>
</dbReference>
<dbReference type="Pfam" id="PF00004">
    <property type="entry name" value="AAA"/>
    <property type="match status" value="1"/>
</dbReference>
<dbReference type="PANTHER" id="PTHR43718">
    <property type="entry name" value="LON PROTEASE"/>
    <property type="match status" value="1"/>
</dbReference>
<proteinExistence type="predicted"/>